<dbReference type="InterPro" id="IPR025714">
    <property type="entry name" value="Methyltranfer_dom"/>
</dbReference>
<evidence type="ECO:0000313" key="3">
    <source>
        <dbReference type="EMBL" id="KZO98576.1"/>
    </source>
</evidence>
<dbReference type="PANTHER" id="PTHR32026">
    <property type="entry name" value="METHYLTRANSFERASE-LIKE PROTEIN 24"/>
    <property type="match status" value="1"/>
</dbReference>
<sequence>MSLLTQAKHFIRRVQSSQPTLASYSPRALGAFAITALLVVLFIGHTVLSGPRGWWGHGGYDRPLSVEERVLASEHLYQGMVRDRLRFINDLGGVENVDPWPKGTGWRAEYTLWDFFLPSFECPRMTERIGKMGDGGKNVCDMERIARKPSVVLYSLGISTDSSFEAAVLERAPGAEVFGYDYSVNSFGPQIANSPLLQPRAHFHKWAIGARDAHGPQDDPDKPVYTIETLMRLNGHTFIDILKVDIEESEFEVLAGICSHYLALGRPLPFGQLQVEIHAWSSTQSFGDFLAWWELLERAGLRAFRTEPNLVYVNLIGAKPNLAEYSFINIRGHHEIISSS</sequence>
<keyword evidence="1" id="KW-0472">Membrane</keyword>
<evidence type="ECO:0000259" key="2">
    <source>
        <dbReference type="Pfam" id="PF13383"/>
    </source>
</evidence>
<dbReference type="EMBL" id="KV417275">
    <property type="protein sequence ID" value="KZO98576.1"/>
    <property type="molecule type" value="Genomic_DNA"/>
</dbReference>
<feature type="transmembrane region" description="Helical" evidence="1">
    <location>
        <begin position="28"/>
        <end position="48"/>
    </location>
</feature>
<dbReference type="PANTHER" id="PTHR32026:SF10">
    <property type="entry name" value="METHYLTRANSFERASE-LIKE PROTEIN 24-RELATED"/>
    <property type="match status" value="1"/>
</dbReference>
<dbReference type="InterPro" id="IPR026913">
    <property type="entry name" value="METTL24"/>
</dbReference>
<feature type="domain" description="Methyltransferase" evidence="2">
    <location>
        <begin position="114"/>
        <end position="311"/>
    </location>
</feature>
<name>A0A167PA55_CALVF</name>
<proteinExistence type="predicted"/>
<organism evidence="3 4">
    <name type="scientific">Calocera viscosa (strain TUFC12733)</name>
    <dbReference type="NCBI Taxonomy" id="1330018"/>
    <lineage>
        <taxon>Eukaryota</taxon>
        <taxon>Fungi</taxon>
        <taxon>Dikarya</taxon>
        <taxon>Basidiomycota</taxon>
        <taxon>Agaricomycotina</taxon>
        <taxon>Dacrymycetes</taxon>
        <taxon>Dacrymycetales</taxon>
        <taxon>Dacrymycetaceae</taxon>
        <taxon>Calocera</taxon>
    </lineage>
</organism>
<reference evidence="3 4" key="1">
    <citation type="journal article" date="2016" name="Mol. Biol. Evol.">
        <title>Comparative Genomics of Early-Diverging Mushroom-Forming Fungi Provides Insights into the Origins of Lignocellulose Decay Capabilities.</title>
        <authorList>
            <person name="Nagy L.G."/>
            <person name="Riley R."/>
            <person name="Tritt A."/>
            <person name="Adam C."/>
            <person name="Daum C."/>
            <person name="Floudas D."/>
            <person name="Sun H."/>
            <person name="Yadav J.S."/>
            <person name="Pangilinan J."/>
            <person name="Larsson K.H."/>
            <person name="Matsuura K."/>
            <person name="Barry K."/>
            <person name="Labutti K."/>
            <person name="Kuo R."/>
            <person name="Ohm R.A."/>
            <person name="Bhattacharya S.S."/>
            <person name="Shirouzu T."/>
            <person name="Yoshinaga Y."/>
            <person name="Martin F.M."/>
            <person name="Grigoriev I.V."/>
            <person name="Hibbett D.S."/>
        </authorList>
    </citation>
    <scope>NUCLEOTIDE SEQUENCE [LARGE SCALE GENOMIC DNA]</scope>
    <source>
        <strain evidence="3 4">TUFC12733</strain>
    </source>
</reference>
<protein>
    <recommendedName>
        <fullName evidence="2">Methyltransferase domain-containing protein</fullName>
    </recommendedName>
</protein>
<keyword evidence="1" id="KW-0812">Transmembrane</keyword>
<dbReference type="Proteomes" id="UP000076738">
    <property type="component" value="Unassembled WGS sequence"/>
</dbReference>
<dbReference type="Pfam" id="PF13383">
    <property type="entry name" value="Methyltransf_22"/>
    <property type="match status" value="1"/>
</dbReference>
<evidence type="ECO:0000313" key="4">
    <source>
        <dbReference type="Proteomes" id="UP000076738"/>
    </source>
</evidence>
<gene>
    <name evidence="3" type="ORF">CALVIDRAFT_28223</name>
</gene>
<keyword evidence="1" id="KW-1133">Transmembrane helix</keyword>
<dbReference type="OrthoDB" id="10006218at2759"/>
<dbReference type="STRING" id="1330018.A0A167PA55"/>
<accession>A0A167PA55</accession>
<dbReference type="AlphaFoldDB" id="A0A167PA55"/>
<keyword evidence="4" id="KW-1185">Reference proteome</keyword>
<evidence type="ECO:0000256" key="1">
    <source>
        <dbReference type="SAM" id="Phobius"/>
    </source>
</evidence>